<feature type="domain" description="Penicillin-binding protein dimerisation" evidence="15">
    <location>
        <begin position="45"/>
        <end position="289"/>
    </location>
</feature>
<evidence type="ECO:0000259" key="14">
    <source>
        <dbReference type="Pfam" id="PF00905"/>
    </source>
</evidence>
<dbReference type="GO" id="GO:0071555">
    <property type="term" value="P:cell wall organization"/>
    <property type="evidence" value="ECO:0007669"/>
    <property type="project" value="UniProtKB-KW"/>
</dbReference>
<dbReference type="SUPFAM" id="SSF56601">
    <property type="entry name" value="beta-lactamase/transpeptidase-like"/>
    <property type="match status" value="1"/>
</dbReference>
<organism evidence="16 17">
    <name type="scientific">Metabacillus arenae</name>
    <dbReference type="NCBI Taxonomy" id="2771434"/>
    <lineage>
        <taxon>Bacteria</taxon>
        <taxon>Bacillati</taxon>
        <taxon>Bacillota</taxon>
        <taxon>Bacilli</taxon>
        <taxon>Bacillales</taxon>
        <taxon>Bacillaceae</taxon>
        <taxon>Metabacillus</taxon>
    </lineage>
</organism>
<evidence type="ECO:0000256" key="5">
    <source>
        <dbReference type="ARBA" id="ARBA00012448"/>
    </source>
</evidence>
<sequence length="679" mass="75947">MNIFFFLVFMLFAALIVRLGVVQIVQGEEYTKEVKKTESNIASFPAPRGKMYDRFGNVIVDNKSIPAITYTQDKKAKAEEKIKIAKKLAELIEVSPDLLKEKNKDEFKERYLQDYWLAAHTKEAAALLEEKELKLKPAETYQLQLTRIDPKEIEKIKQSPEELEIAAIYTRFTSGYYYQPSVVKSENLTDEEVSVVAEHLEELPGVDVITDWDREYPFGDVLRPILGSVTSPEQGILSERENFYLSRGYARNDRVGKSYLEYHYEDYLNPIKSKVELIEDKNGNIISEQLIDEGRRGYDLQLSFDMELQKRVGDIIEKEIRAAKGFGGNHTLERAFVVMMDPNQGDILAMAGKQIDPDNRSEFLDFSTGTFASQYEMGSTVKGATVLAGYQHGVPHGQGYSDQPIYLAGGVRKSSWTNLGWVNDVTALEESSNIYMFRLAMEIAGETYTRGGGFNASNEDFQRMRNYFSQFGLGVPTGVDLPQESAGQQGNPTQPGLLLDISIGQYDTYTPLQMAQYVSTIANGGYRIQPRIMKTVHAPNNEAKLGPVIKENNTTVLNRINNTPGDLQKVQTGFKRVTTSGTAAAAFDHDVAGKTGTAESFYYGNETRYRGNPTYNLTFVGYYPSNNPEVAFSVVVPWAGDGGKSGINKKIASGIVNAYVDLKEQRAKGEVPGKQEETE</sequence>
<dbReference type="InterPro" id="IPR005311">
    <property type="entry name" value="PBP_dimer"/>
</dbReference>
<evidence type="ECO:0000313" key="17">
    <source>
        <dbReference type="Proteomes" id="UP000626844"/>
    </source>
</evidence>
<comment type="caution">
    <text evidence="16">The sequence shown here is derived from an EMBL/GenBank/DDBJ whole genome shotgun (WGS) entry which is preliminary data.</text>
</comment>
<reference evidence="16" key="1">
    <citation type="submission" date="2020-09" db="EMBL/GenBank/DDBJ databases">
        <title>A novel bacterium of genus Bacillus, isolated from South China Sea.</title>
        <authorList>
            <person name="Huang H."/>
            <person name="Mo K."/>
            <person name="Hu Y."/>
        </authorList>
    </citation>
    <scope>NUCLEOTIDE SEQUENCE</scope>
    <source>
        <strain evidence="16">IB182487</strain>
    </source>
</reference>
<keyword evidence="17" id="KW-1185">Reference proteome</keyword>
<name>A0A926NH18_9BACI</name>
<dbReference type="InterPro" id="IPR012338">
    <property type="entry name" value="Beta-lactam/transpept-like"/>
</dbReference>
<evidence type="ECO:0000256" key="11">
    <source>
        <dbReference type="ARBA" id="ARBA00023136"/>
    </source>
</evidence>
<evidence type="ECO:0000259" key="15">
    <source>
        <dbReference type="Pfam" id="PF03717"/>
    </source>
</evidence>
<keyword evidence="9" id="KW-0573">Peptidoglycan synthesis</keyword>
<comment type="pathway">
    <text evidence="3">Cell wall biogenesis; peptidoglycan biosynthesis.</text>
</comment>
<evidence type="ECO:0000256" key="7">
    <source>
        <dbReference type="ARBA" id="ARBA00022692"/>
    </source>
</evidence>
<evidence type="ECO:0000256" key="10">
    <source>
        <dbReference type="ARBA" id="ARBA00022989"/>
    </source>
</evidence>
<evidence type="ECO:0000256" key="13">
    <source>
        <dbReference type="ARBA" id="ARBA00034000"/>
    </source>
</evidence>
<dbReference type="GO" id="GO:0008658">
    <property type="term" value="F:penicillin binding"/>
    <property type="evidence" value="ECO:0007669"/>
    <property type="project" value="InterPro"/>
</dbReference>
<dbReference type="Proteomes" id="UP000626844">
    <property type="component" value="Unassembled WGS sequence"/>
</dbReference>
<dbReference type="InterPro" id="IPR050515">
    <property type="entry name" value="Beta-lactam/transpept"/>
</dbReference>
<evidence type="ECO:0000256" key="12">
    <source>
        <dbReference type="ARBA" id="ARBA00023316"/>
    </source>
</evidence>
<accession>A0A926NH18</accession>
<dbReference type="EC" id="3.4.16.4" evidence="5"/>
<protein>
    <recommendedName>
        <fullName evidence="5">serine-type D-Ala-D-Ala carboxypeptidase</fullName>
        <ecNumber evidence="5">3.4.16.4</ecNumber>
    </recommendedName>
</protein>
<keyword evidence="10" id="KW-1133">Transmembrane helix</keyword>
<keyword evidence="6" id="KW-1003">Cell membrane</keyword>
<dbReference type="Pfam" id="PF00905">
    <property type="entry name" value="Transpeptidase"/>
    <property type="match status" value="1"/>
</dbReference>
<dbReference type="PANTHER" id="PTHR30627">
    <property type="entry name" value="PEPTIDOGLYCAN D,D-TRANSPEPTIDASE"/>
    <property type="match status" value="1"/>
</dbReference>
<comment type="catalytic activity">
    <reaction evidence="13">
        <text>Preferential cleavage: (Ac)2-L-Lys-D-Ala-|-D-Ala. Also transpeptidation of peptidyl-alanyl moieties that are N-acyl substituents of D-alanine.</text>
        <dbReference type="EC" id="3.4.16.4"/>
    </reaction>
</comment>
<evidence type="ECO:0000256" key="2">
    <source>
        <dbReference type="ARBA" id="ARBA00004236"/>
    </source>
</evidence>
<keyword evidence="7" id="KW-0812">Transmembrane</keyword>
<dbReference type="GO" id="GO:0009252">
    <property type="term" value="P:peptidoglycan biosynthetic process"/>
    <property type="evidence" value="ECO:0007669"/>
    <property type="project" value="UniProtKB-KW"/>
</dbReference>
<dbReference type="Pfam" id="PF03717">
    <property type="entry name" value="PBP_dimer"/>
    <property type="match status" value="1"/>
</dbReference>
<evidence type="ECO:0000256" key="4">
    <source>
        <dbReference type="ARBA" id="ARBA00007171"/>
    </source>
</evidence>
<dbReference type="Gene3D" id="3.90.1310.10">
    <property type="entry name" value="Penicillin-binding protein 2a (Domain 2)"/>
    <property type="match status" value="1"/>
</dbReference>
<evidence type="ECO:0000256" key="6">
    <source>
        <dbReference type="ARBA" id="ARBA00022475"/>
    </source>
</evidence>
<gene>
    <name evidence="16" type="ORF">IC621_24285</name>
</gene>
<comment type="similarity">
    <text evidence="4">Belongs to the transpeptidase family.</text>
</comment>
<keyword evidence="12" id="KW-0961">Cell wall biogenesis/degradation</keyword>
<evidence type="ECO:0000256" key="8">
    <source>
        <dbReference type="ARBA" id="ARBA00022960"/>
    </source>
</evidence>
<dbReference type="PANTHER" id="PTHR30627:SF2">
    <property type="entry name" value="PEPTIDOGLYCAN D,D-TRANSPEPTIDASE MRDA"/>
    <property type="match status" value="1"/>
</dbReference>
<dbReference type="GO" id="GO:0009002">
    <property type="term" value="F:serine-type D-Ala-D-Ala carboxypeptidase activity"/>
    <property type="evidence" value="ECO:0007669"/>
    <property type="project" value="UniProtKB-EC"/>
</dbReference>
<comment type="subcellular location">
    <subcellularLocation>
        <location evidence="2">Cell membrane</location>
    </subcellularLocation>
    <subcellularLocation>
        <location evidence="1">Membrane</location>
        <topology evidence="1">Single-pass membrane protein</topology>
    </subcellularLocation>
</comment>
<evidence type="ECO:0000256" key="1">
    <source>
        <dbReference type="ARBA" id="ARBA00004167"/>
    </source>
</evidence>
<evidence type="ECO:0000313" key="16">
    <source>
        <dbReference type="EMBL" id="MBD1383309.1"/>
    </source>
</evidence>
<feature type="domain" description="Penicillin-binding protein transpeptidase" evidence="14">
    <location>
        <begin position="336"/>
        <end position="655"/>
    </location>
</feature>
<dbReference type="GO" id="GO:0005886">
    <property type="term" value="C:plasma membrane"/>
    <property type="evidence" value="ECO:0007669"/>
    <property type="project" value="UniProtKB-SubCell"/>
</dbReference>
<keyword evidence="11" id="KW-0472">Membrane</keyword>
<evidence type="ECO:0000256" key="9">
    <source>
        <dbReference type="ARBA" id="ARBA00022984"/>
    </source>
</evidence>
<dbReference type="EMBL" id="JACXAI010000050">
    <property type="protein sequence ID" value="MBD1383309.1"/>
    <property type="molecule type" value="Genomic_DNA"/>
</dbReference>
<dbReference type="AlphaFoldDB" id="A0A926NH18"/>
<dbReference type="InterPro" id="IPR001460">
    <property type="entry name" value="PCN-bd_Tpept"/>
</dbReference>
<evidence type="ECO:0000256" key="3">
    <source>
        <dbReference type="ARBA" id="ARBA00004752"/>
    </source>
</evidence>
<dbReference type="Gene3D" id="1.10.10.1230">
    <property type="entry name" value="Penicillin-binding protein, N-terminal non-catalytic domain, head sub-domain"/>
    <property type="match status" value="1"/>
</dbReference>
<dbReference type="InterPro" id="IPR036138">
    <property type="entry name" value="PBP_dimer_sf"/>
</dbReference>
<keyword evidence="8" id="KW-0133">Cell shape</keyword>
<dbReference type="SUPFAM" id="SSF56519">
    <property type="entry name" value="Penicillin binding protein dimerisation domain"/>
    <property type="match status" value="1"/>
</dbReference>
<dbReference type="GO" id="GO:0008360">
    <property type="term" value="P:regulation of cell shape"/>
    <property type="evidence" value="ECO:0007669"/>
    <property type="project" value="UniProtKB-KW"/>
</dbReference>
<proteinExistence type="inferred from homology"/>
<dbReference type="GO" id="GO:0071972">
    <property type="term" value="F:peptidoglycan L,D-transpeptidase activity"/>
    <property type="evidence" value="ECO:0007669"/>
    <property type="project" value="TreeGrafter"/>
</dbReference>
<dbReference type="Gene3D" id="3.40.710.10">
    <property type="entry name" value="DD-peptidase/beta-lactamase superfamily"/>
    <property type="match status" value="1"/>
</dbReference>